<protein>
    <submittedName>
        <fullName evidence="1">Uncharacterized protein</fullName>
    </submittedName>
</protein>
<keyword evidence="2" id="KW-1185">Reference proteome</keyword>
<reference evidence="1 2" key="1">
    <citation type="submission" date="2021-05" db="EMBL/GenBank/DDBJ databases">
        <title>A Polyphasic approach of four new species of the genus Ohtaekwangia: Ohtaekwangia histidinii sp. nov., Ohtaekwangia cretensis sp. nov., Ohtaekwangia indiensis sp. nov., Ohtaekwangia reichenbachii sp. nov. from diverse environment.</title>
        <authorList>
            <person name="Octaviana S."/>
        </authorList>
    </citation>
    <scope>NUCLEOTIDE SEQUENCE [LARGE SCALE GENOMIC DNA]</scope>
    <source>
        <strain evidence="1 2">PWU20</strain>
    </source>
</reference>
<proteinExistence type="predicted"/>
<evidence type="ECO:0000313" key="1">
    <source>
        <dbReference type="EMBL" id="MBT1705183.1"/>
    </source>
</evidence>
<organism evidence="1 2">
    <name type="scientific">Chryseosolibacter indicus</name>
    <dbReference type="NCBI Taxonomy" id="2782351"/>
    <lineage>
        <taxon>Bacteria</taxon>
        <taxon>Pseudomonadati</taxon>
        <taxon>Bacteroidota</taxon>
        <taxon>Cytophagia</taxon>
        <taxon>Cytophagales</taxon>
        <taxon>Chryseotaleaceae</taxon>
        <taxon>Chryseosolibacter</taxon>
    </lineage>
</organism>
<sequence>MAKRIAFAMEFVWKTFRLNRHSPLYKGLVNTLGLEFTTNDNKARQELG</sequence>
<evidence type="ECO:0000313" key="2">
    <source>
        <dbReference type="Proteomes" id="UP000772618"/>
    </source>
</evidence>
<gene>
    <name evidence="1" type="ORF">KK060_17955</name>
</gene>
<comment type="caution">
    <text evidence="1">The sequence shown here is derived from an EMBL/GenBank/DDBJ whole genome shotgun (WGS) entry which is preliminary data.</text>
</comment>
<dbReference type="EMBL" id="JAHESD010000048">
    <property type="protein sequence ID" value="MBT1705183.1"/>
    <property type="molecule type" value="Genomic_DNA"/>
</dbReference>
<accession>A0ABS5VUT0</accession>
<dbReference type="RefSeq" id="WP_254155138.1">
    <property type="nucleotide sequence ID" value="NZ_JAHESD010000048.1"/>
</dbReference>
<name>A0ABS5VUT0_9BACT</name>
<dbReference type="Proteomes" id="UP000772618">
    <property type="component" value="Unassembled WGS sequence"/>
</dbReference>